<gene>
    <name evidence="10 13" type="primary">mnmE</name>
    <name evidence="10" type="synonym">trmE</name>
    <name evidence="13" type="ORF">HYX28_05165</name>
</gene>
<feature type="domain" description="TrmE-type G" evidence="12">
    <location>
        <begin position="219"/>
        <end position="373"/>
    </location>
</feature>
<dbReference type="HAMAP" id="MF_00379">
    <property type="entry name" value="GTPase_MnmE"/>
    <property type="match status" value="1"/>
</dbReference>
<sequence length="452" mass="48540">MVHLDDTIVAIATPAGRGGIGVVRLSGPEARTIAAPLLRLKHALAPGRAVFGELVEPDSGERIDEVVATCFTKPHSYTADDVVEISTHGSPVVLRHVVELCLARGARLAEPGEFTMRAFLNGRLDLTQAEAVRDLIESQTLYQAKVAAQQLEGALSRRLAPIKEDLVQLIALLEAGVDFAEDDVAVLPASKVLEHTTRVRAPLEKLLASFAYGKTVHEGLTLAIVGRPNVGKSSLFNRLVERERAIVTATPGTTRDLVSETVALGGIPVKLVDTAGIRAAHDEAESLGIRKSYEALADADLVLVVLDASQPRTTEDDALLHAAEQRTHIVVTNKIDLDARNLKLETRNGFVATSATTGEGIPELREHILHHVAGDAATQQETGFLTSVRHEALVRESLAALAAAEQSTKQNVPHEMLLLDLYNALRPLDAITGATTADDILHRIFSQFCIGK</sequence>
<dbReference type="CDD" id="cd14858">
    <property type="entry name" value="TrmE_N"/>
    <property type="match status" value="1"/>
</dbReference>
<dbReference type="NCBIfam" id="NF003661">
    <property type="entry name" value="PRK05291.1-3"/>
    <property type="match status" value="1"/>
</dbReference>
<dbReference type="NCBIfam" id="TIGR00450">
    <property type="entry name" value="mnmE_trmE_thdF"/>
    <property type="match status" value="1"/>
</dbReference>
<dbReference type="InterPro" id="IPR005225">
    <property type="entry name" value="Small_GTP-bd"/>
</dbReference>
<comment type="function">
    <text evidence="10">Exhibits a very high intrinsic GTPase hydrolysis rate. Involved in the addition of a carboxymethylaminomethyl (cmnm) group at the wobble position (U34) of certain tRNAs, forming tRNA-cmnm(5)s(2)U34.</text>
</comment>
<organism evidence="13 14">
    <name type="scientific">Candidatus Korobacter versatilis</name>
    <dbReference type="NCBI Taxonomy" id="658062"/>
    <lineage>
        <taxon>Bacteria</taxon>
        <taxon>Pseudomonadati</taxon>
        <taxon>Acidobacteriota</taxon>
        <taxon>Terriglobia</taxon>
        <taxon>Terriglobales</taxon>
        <taxon>Candidatus Korobacteraceae</taxon>
        <taxon>Candidatus Korobacter</taxon>
    </lineage>
</organism>
<dbReference type="SUPFAM" id="SSF52540">
    <property type="entry name" value="P-loop containing nucleoside triphosphate hydrolases"/>
    <property type="match status" value="1"/>
</dbReference>
<protein>
    <recommendedName>
        <fullName evidence="10">tRNA modification GTPase MnmE</fullName>
        <ecNumber evidence="10">3.6.-.-</ecNumber>
    </recommendedName>
</protein>
<proteinExistence type="inferred from homology"/>
<feature type="binding site" evidence="10">
    <location>
        <begin position="273"/>
        <end position="276"/>
    </location>
    <ligand>
        <name>GTP</name>
        <dbReference type="ChEBI" id="CHEBI:37565"/>
    </ligand>
</feature>
<evidence type="ECO:0000256" key="11">
    <source>
        <dbReference type="RuleBase" id="RU003313"/>
    </source>
</evidence>
<evidence type="ECO:0000256" key="2">
    <source>
        <dbReference type="ARBA" id="ARBA00022490"/>
    </source>
</evidence>
<accession>A0A932ENW4</accession>
<feature type="binding site" evidence="10">
    <location>
        <begin position="248"/>
        <end position="254"/>
    </location>
    <ligand>
        <name>GTP</name>
        <dbReference type="ChEBI" id="CHEBI:37565"/>
    </ligand>
</feature>
<reference evidence="13" key="1">
    <citation type="submission" date="2020-07" db="EMBL/GenBank/DDBJ databases">
        <title>Huge and variable diversity of episymbiotic CPR bacteria and DPANN archaea in groundwater ecosystems.</title>
        <authorList>
            <person name="He C.Y."/>
            <person name="Keren R."/>
            <person name="Whittaker M."/>
            <person name="Farag I.F."/>
            <person name="Doudna J."/>
            <person name="Cate J.H.D."/>
            <person name="Banfield J.F."/>
        </authorList>
    </citation>
    <scope>NUCLEOTIDE SEQUENCE</scope>
    <source>
        <strain evidence="13">NC_groundwater_580_Pr5_B-0.1um_64_19</strain>
    </source>
</reference>
<evidence type="ECO:0000256" key="10">
    <source>
        <dbReference type="HAMAP-Rule" id="MF_00379"/>
    </source>
</evidence>
<dbReference type="PANTHER" id="PTHR42714">
    <property type="entry name" value="TRNA MODIFICATION GTPASE GTPBP3"/>
    <property type="match status" value="1"/>
</dbReference>
<dbReference type="Gene3D" id="1.20.120.430">
    <property type="entry name" value="tRNA modification GTPase MnmE domain 2"/>
    <property type="match status" value="1"/>
</dbReference>
<keyword evidence="2 10" id="KW-0963">Cytoplasm</keyword>
<dbReference type="Gene3D" id="3.40.50.300">
    <property type="entry name" value="P-loop containing nucleotide triphosphate hydrolases"/>
    <property type="match status" value="1"/>
</dbReference>
<feature type="binding site" evidence="10">
    <location>
        <position position="123"/>
    </location>
    <ligand>
        <name>(6S)-5-formyl-5,6,7,8-tetrahydrofolate</name>
        <dbReference type="ChEBI" id="CHEBI:57457"/>
    </ligand>
</feature>
<evidence type="ECO:0000259" key="12">
    <source>
        <dbReference type="PROSITE" id="PS51709"/>
    </source>
</evidence>
<dbReference type="Pfam" id="PF12631">
    <property type="entry name" value="MnmE_helical"/>
    <property type="match status" value="1"/>
</dbReference>
<feature type="binding site" evidence="10">
    <location>
        <position position="452"/>
    </location>
    <ligand>
        <name>(6S)-5-formyl-5,6,7,8-tetrahydrofolate</name>
        <dbReference type="ChEBI" id="CHEBI:57457"/>
    </ligand>
</feature>
<feature type="binding site" evidence="10">
    <location>
        <position position="233"/>
    </location>
    <ligand>
        <name>Mg(2+)</name>
        <dbReference type="ChEBI" id="CHEBI:18420"/>
    </ligand>
</feature>
<keyword evidence="8 10" id="KW-0630">Potassium</keyword>
<comment type="caution">
    <text evidence="13">The sequence shown here is derived from an EMBL/GenBank/DDBJ whole genome shotgun (WGS) entry which is preliminary data.</text>
</comment>
<dbReference type="NCBIfam" id="TIGR00231">
    <property type="entry name" value="small_GTP"/>
    <property type="match status" value="1"/>
</dbReference>
<keyword evidence="3 10" id="KW-0819">tRNA processing</keyword>
<keyword evidence="5 10" id="KW-0547">Nucleotide-binding</keyword>
<dbReference type="PROSITE" id="PS51709">
    <property type="entry name" value="G_TRME"/>
    <property type="match status" value="1"/>
</dbReference>
<dbReference type="InterPro" id="IPR006073">
    <property type="entry name" value="GTP-bd"/>
</dbReference>
<dbReference type="Proteomes" id="UP000779809">
    <property type="component" value="Unassembled WGS sequence"/>
</dbReference>
<dbReference type="Gene3D" id="3.30.1360.120">
    <property type="entry name" value="Probable tRNA modification gtpase trme, domain 1"/>
    <property type="match status" value="1"/>
</dbReference>
<name>A0A932ENW4_9BACT</name>
<evidence type="ECO:0000256" key="4">
    <source>
        <dbReference type="ARBA" id="ARBA00022723"/>
    </source>
</evidence>
<keyword evidence="6 10" id="KW-0378">Hydrolase</keyword>
<feature type="binding site" evidence="10">
    <location>
        <position position="254"/>
    </location>
    <ligand>
        <name>Mg(2+)</name>
        <dbReference type="ChEBI" id="CHEBI:18420"/>
    </ligand>
</feature>
<evidence type="ECO:0000256" key="5">
    <source>
        <dbReference type="ARBA" id="ARBA00022741"/>
    </source>
</evidence>
<dbReference type="InterPro" id="IPR031168">
    <property type="entry name" value="G_TrmE"/>
</dbReference>
<dbReference type="InterPro" id="IPR004520">
    <property type="entry name" value="GTPase_MnmE"/>
</dbReference>
<comment type="similarity">
    <text evidence="1 10 11">Belongs to the TRAFAC class TrmE-Era-EngA-EngB-Septin-like GTPase superfamily. TrmE GTPase family.</text>
</comment>
<dbReference type="InterPro" id="IPR018948">
    <property type="entry name" value="GTP-bd_TrmE_N"/>
</dbReference>
<dbReference type="CDD" id="cd04164">
    <property type="entry name" value="trmE"/>
    <property type="match status" value="1"/>
</dbReference>
<dbReference type="GO" id="GO:0002098">
    <property type="term" value="P:tRNA wobble uridine modification"/>
    <property type="evidence" value="ECO:0007669"/>
    <property type="project" value="TreeGrafter"/>
</dbReference>
<evidence type="ECO:0000256" key="3">
    <source>
        <dbReference type="ARBA" id="ARBA00022694"/>
    </source>
</evidence>
<evidence type="ECO:0000256" key="7">
    <source>
        <dbReference type="ARBA" id="ARBA00022842"/>
    </source>
</evidence>
<dbReference type="GO" id="GO:0005829">
    <property type="term" value="C:cytosol"/>
    <property type="evidence" value="ECO:0007669"/>
    <property type="project" value="TreeGrafter"/>
</dbReference>
<evidence type="ECO:0000256" key="9">
    <source>
        <dbReference type="ARBA" id="ARBA00023134"/>
    </source>
</evidence>
<keyword evidence="4 10" id="KW-0479">Metal-binding</keyword>
<dbReference type="GO" id="GO:0046872">
    <property type="term" value="F:metal ion binding"/>
    <property type="evidence" value="ECO:0007669"/>
    <property type="project" value="UniProtKB-KW"/>
</dbReference>
<dbReference type="InterPro" id="IPR025867">
    <property type="entry name" value="MnmE_helical"/>
</dbReference>
<dbReference type="PANTHER" id="PTHR42714:SF2">
    <property type="entry name" value="TRNA MODIFICATION GTPASE GTPBP3, MITOCHONDRIAL"/>
    <property type="match status" value="1"/>
</dbReference>
<dbReference type="Pfam" id="PF01926">
    <property type="entry name" value="MMR_HSR1"/>
    <property type="match status" value="1"/>
</dbReference>
<evidence type="ECO:0000313" key="14">
    <source>
        <dbReference type="Proteomes" id="UP000779809"/>
    </source>
</evidence>
<dbReference type="PRINTS" id="PR00326">
    <property type="entry name" value="GTP1OBG"/>
</dbReference>
<keyword evidence="9 10" id="KW-0342">GTP-binding</keyword>
<evidence type="ECO:0000313" key="13">
    <source>
        <dbReference type="EMBL" id="MBI2678150.1"/>
    </source>
</evidence>
<dbReference type="GO" id="GO:0005525">
    <property type="term" value="F:GTP binding"/>
    <property type="evidence" value="ECO:0007669"/>
    <property type="project" value="UniProtKB-UniRule"/>
</dbReference>
<feature type="binding site" evidence="10">
    <location>
        <position position="24"/>
    </location>
    <ligand>
        <name>(6S)-5-formyl-5,6,7,8-tetrahydrofolate</name>
        <dbReference type="ChEBI" id="CHEBI:57457"/>
    </ligand>
</feature>
<comment type="cofactor">
    <cofactor evidence="10">
        <name>K(+)</name>
        <dbReference type="ChEBI" id="CHEBI:29103"/>
    </cofactor>
    <text evidence="10">Binds 1 potassium ion per subunit.</text>
</comment>
<dbReference type="GO" id="GO:0030488">
    <property type="term" value="P:tRNA methylation"/>
    <property type="evidence" value="ECO:0007669"/>
    <property type="project" value="TreeGrafter"/>
</dbReference>
<dbReference type="InterPro" id="IPR027368">
    <property type="entry name" value="MnmE_dom2"/>
</dbReference>
<feature type="binding site" evidence="10">
    <location>
        <position position="84"/>
    </location>
    <ligand>
        <name>(6S)-5-formyl-5,6,7,8-tetrahydrofolate</name>
        <dbReference type="ChEBI" id="CHEBI:57457"/>
    </ligand>
</feature>
<dbReference type="AlphaFoldDB" id="A0A932ENW4"/>
<evidence type="ECO:0000256" key="6">
    <source>
        <dbReference type="ARBA" id="ARBA00022801"/>
    </source>
</evidence>
<dbReference type="FunFam" id="3.40.50.300:FF:001376">
    <property type="entry name" value="tRNA modification GTPase MnmE"/>
    <property type="match status" value="1"/>
</dbReference>
<comment type="subunit">
    <text evidence="10">Homodimer. Heterotetramer of two MnmE and two MnmG subunits.</text>
</comment>
<dbReference type="InterPro" id="IPR027417">
    <property type="entry name" value="P-loop_NTPase"/>
</dbReference>
<feature type="binding site" evidence="10">
    <location>
        <begin position="229"/>
        <end position="234"/>
    </location>
    <ligand>
        <name>GTP</name>
        <dbReference type="ChEBI" id="CHEBI:37565"/>
    </ligand>
</feature>
<dbReference type="Pfam" id="PF10396">
    <property type="entry name" value="TrmE_N"/>
    <property type="match status" value="1"/>
</dbReference>
<evidence type="ECO:0000256" key="1">
    <source>
        <dbReference type="ARBA" id="ARBA00011043"/>
    </source>
</evidence>
<keyword evidence="7 10" id="KW-0460">Magnesium</keyword>
<dbReference type="EC" id="3.6.-.-" evidence="10"/>
<dbReference type="EMBL" id="JACPNR010000006">
    <property type="protein sequence ID" value="MBI2678150.1"/>
    <property type="molecule type" value="Genomic_DNA"/>
</dbReference>
<evidence type="ECO:0000256" key="8">
    <source>
        <dbReference type="ARBA" id="ARBA00022958"/>
    </source>
</evidence>
<comment type="caution">
    <text evidence="10">Lacks conserved residue(s) required for the propagation of feature annotation.</text>
</comment>
<dbReference type="GO" id="GO:0003924">
    <property type="term" value="F:GTPase activity"/>
    <property type="evidence" value="ECO:0007669"/>
    <property type="project" value="UniProtKB-UniRule"/>
</dbReference>
<comment type="subcellular location">
    <subcellularLocation>
        <location evidence="10">Cytoplasm</location>
    </subcellularLocation>
</comment>
<dbReference type="InterPro" id="IPR027266">
    <property type="entry name" value="TrmE/GcvT-like"/>
</dbReference>